<name>A0AAD8H5U8_9APIA</name>
<proteinExistence type="predicted"/>
<reference evidence="1" key="1">
    <citation type="submission" date="2023-02" db="EMBL/GenBank/DDBJ databases">
        <title>Genome of toxic invasive species Heracleum sosnowskyi carries increased number of genes despite the absence of recent whole-genome duplications.</title>
        <authorList>
            <person name="Schelkunov M."/>
            <person name="Shtratnikova V."/>
            <person name="Makarenko M."/>
            <person name="Klepikova A."/>
            <person name="Omelchenko D."/>
            <person name="Novikova G."/>
            <person name="Obukhova E."/>
            <person name="Bogdanov V."/>
            <person name="Penin A."/>
            <person name="Logacheva M."/>
        </authorList>
    </citation>
    <scope>NUCLEOTIDE SEQUENCE</scope>
    <source>
        <strain evidence="1">Hsosn_3</strain>
        <tissue evidence="1">Leaf</tissue>
    </source>
</reference>
<sequence>MWRRSLGKSMRGVILQRLNPLSRYNYNYIVSSTIPLCYYHGFTRSFNSSSNFFSPPGNHHEDYESKCEFEVQARVGSDSNLPLVTINATRSWKELKKQNIKYQKVTKGDVIDLQPWKLKAPLLITPDKPAVLRWLTYGLKKVCSVVAPSWDD</sequence>
<organism evidence="1 2">
    <name type="scientific">Heracleum sosnowskyi</name>
    <dbReference type="NCBI Taxonomy" id="360622"/>
    <lineage>
        <taxon>Eukaryota</taxon>
        <taxon>Viridiplantae</taxon>
        <taxon>Streptophyta</taxon>
        <taxon>Embryophyta</taxon>
        <taxon>Tracheophyta</taxon>
        <taxon>Spermatophyta</taxon>
        <taxon>Magnoliopsida</taxon>
        <taxon>eudicotyledons</taxon>
        <taxon>Gunneridae</taxon>
        <taxon>Pentapetalae</taxon>
        <taxon>asterids</taxon>
        <taxon>campanulids</taxon>
        <taxon>Apiales</taxon>
        <taxon>Apiaceae</taxon>
        <taxon>Apioideae</taxon>
        <taxon>apioid superclade</taxon>
        <taxon>Tordylieae</taxon>
        <taxon>Tordyliinae</taxon>
        <taxon>Heracleum</taxon>
    </lineage>
</organism>
<comment type="caution">
    <text evidence="1">The sequence shown here is derived from an EMBL/GenBank/DDBJ whole genome shotgun (WGS) entry which is preliminary data.</text>
</comment>
<accession>A0AAD8H5U8</accession>
<evidence type="ECO:0000313" key="2">
    <source>
        <dbReference type="Proteomes" id="UP001237642"/>
    </source>
</evidence>
<gene>
    <name evidence="1" type="ORF">POM88_045994</name>
</gene>
<reference evidence="1" key="2">
    <citation type="submission" date="2023-05" db="EMBL/GenBank/DDBJ databases">
        <authorList>
            <person name="Schelkunov M.I."/>
        </authorList>
    </citation>
    <scope>NUCLEOTIDE SEQUENCE</scope>
    <source>
        <strain evidence="1">Hsosn_3</strain>
        <tissue evidence="1">Leaf</tissue>
    </source>
</reference>
<dbReference type="Proteomes" id="UP001237642">
    <property type="component" value="Unassembled WGS sequence"/>
</dbReference>
<protein>
    <submittedName>
        <fullName evidence="1">Uncharacterized protein</fullName>
    </submittedName>
</protein>
<dbReference type="AlphaFoldDB" id="A0AAD8H5U8"/>
<keyword evidence="2" id="KW-1185">Reference proteome</keyword>
<evidence type="ECO:0000313" key="1">
    <source>
        <dbReference type="EMBL" id="KAK1361520.1"/>
    </source>
</evidence>
<dbReference type="EMBL" id="JAUIZM010000010">
    <property type="protein sequence ID" value="KAK1361520.1"/>
    <property type="molecule type" value="Genomic_DNA"/>
</dbReference>